<name>A0ABV7PQ81_9BURK</name>
<evidence type="ECO:0000313" key="2">
    <source>
        <dbReference type="EMBL" id="MFC3461381.1"/>
    </source>
</evidence>
<feature type="transmembrane region" description="Helical" evidence="1">
    <location>
        <begin position="45"/>
        <end position="63"/>
    </location>
</feature>
<organism evidence="2 3">
    <name type="scientific">Massilia haematophila</name>
    <dbReference type="NCBI Taxonomy" id="457923"/>
    <lineage>
        <taxon>Bacteria</taxon>
        <taxon>Pseudomonadati</taxon>
        <taxon>Pseudomonadota</taxon>
        <taxon>Betaproteobacteria</taxon>
        <taxon>Burkholderiales</taxon>
        <taxon>Oxalobacteraceae</taxon>
        <taxon>Telluria group</taxon>
        <taxon>Massilia</taxon>
    </lineage>
</organism>
<dbReference type="EMBL" id="JBHRVV010000001">
    <property type="protein sequence ID" value="MFC3461381.1"/>
    <property type="molecule type" value="Genomic_DNA"/>
</dbReference>
<protein>
    <submittedName>
        <fullName evidence="2">Uncharacterized protein</fullName>
    </submittedName>
</protein>
<evidence type="ECO:0000256" key="1">
    <source>
        <dbReference type="SAM" id="Phobius"/>
    </source>
</evidence>
<feature type="transmembrane region" description="Helical" evidence="1">
    <location>
        <begin position="70"/>
        <end position="89"/>
    </location>
</feature>
<keyword evidence="1" id="KW-1133">Transmembrane helix</keyword>
<proteinExistence type="predicted"/>
<accession>A0ABV7PQ81</accession>
<keyword evidence="3" id="KW-1185">Reference proteome</keyword>
<evidence type="ECO:0000313" key="3">
    <source>
        <dbReference type="Proteomes" id="UP001595665"/>
    </source>
</evidence>
<dbReference type="Proteomes" id="UP001595665">
    <property type="component" value="Unassembled WGS sequence"/>
</dbReference>
<keyword evidence="1" id="KW-0812">Transmembrane</keyword>
<feature type="transmembrane region" description="Helical" evidence="1">
    <location>
        <begin position="21"/>
        <end position="39"/>
    </location>
</feature>
<gene>
    <name evidence="2" type="ORF">ACFOPH_24540</name>
</gene>
<feature type="transmembrane region" description="Helical" evidence="1">
    <location>
        <begin position="109"/>
        <end position="128"/>
    </location>
</feature>
<dbReference type="RefSeq" id="WP_312548957.1">
    <property type="nucleotide sequence ID" value="NZ_JBHRVV010000001.1"/>
</dbReference>
<feature type="transmembrane region" description="Helical" evidence="1">
    <location>
        <begin position="149"/>
        <end position="166"/>
    </location>
</feature>
<keyword evidence="1" id="KW-0472">Membrane</keyword>
<comment type="caution">
    <text evidence="2">The sequence shown here is derived from an EMBL/GenBank/DDBJ whole genome shotgun (WGS) entry which is preliminary data.</text>
</comment>
<sequence>MNTAKPDTFELSPALMIQRRTAIIVGLVGIAELIYGISTAPQGQFRLQVSGLIMGALLFYGGFRVVSALRWLAFLGILPCVLVFVSQFALVPCGLQLAQWRLMPGAVTAHYAALLGIAALTIFVAHQLSRPELLDEHRAAGRGMRDMRVPLTLGLVVALGATWFQYRILNGEEAQQARQMAADKFGDRYQYYINAVWIQASSNGTSVSATVQAWNDNEVLQLPVHWTK</sequence>
<reference evidence="3" key="1">
    <citation type="journal article" date="2019" name="Int. J. Syst. Evol. Microbiol.">
        <title>The Global Catalogue of Microorganisms (GCM) 10K type strain sequencing project: providing services to taxonomists for standard genome sequencing and annotation.</title>
        <authorList>
            <consortium name="The Broad Institute Genomics Platform"/>
            <consortium name="The Broad Institute Genome Sequencing Center for Infectious Disease"/>
            <person name="Wu L."/>
            <person name="Ma J."/>
        </authorList>
    </citation>
    <scope>NUCLEOTIDE SEQUENCE [LARGE SCALE GENOMIC DNA]</scope>
    <source>
        <strain evidence="3">CCM 7480</strain>
    </source>
</reference>